<dbReference type="InterPro" id="IPR050090">
    <property type="entry name" value="Tyrosine_recombinase_XerCD"/>
</dbReference>
<evidence type="ECO:0000259" key="4">
    <source>
        <dbReference type="PROSITE" id="PS51898"/>
    </source>
</evidence>
<accession>A0A927MK83</accession>
<keyword evidence="6" id="KW-1185">Reference proteome</keyword>
<evidence type="ECO:0000256" key="3">
    <source>
        <dbReference type="ARBA" id="ARBA00023172"/>
    </source>
</evidence>
<proteinExistence type="predicted"/>
<dbReference type="Proteomes" id="UP000658225">
    <property type="component" value="Unassembled WGS sequence"/>
</dbReference>
<dbReference type="SUPFAM" id="SSF56349">
    <property type="entry name" value="DNA breaking-rejoining enzymes"/>
    <property type="match status" value="1"/>
</dbReference>
<evidence type="ECO:0000313" key="5">
    <source>
        <dbReference type="EMBL" id="MBE1556133.1"/>
    </source>
</evidence>
<keyword evidence="2" id="KW-0229">DNA integration</keyword>
<reference evidence="5" key="1">
    <citation type="submission" date="2020-10" db="EMBL/GenBank/DDBJ databases">
        <title>Genomic Encyclopedia of Type Strains, Phase IV (KMG-IV): sequencing the most valuable type-strain genomes for metagenomic binning, comparative biology and taxonomic classification.</title>
        <authorList>
            <person name="Goeker M."/>
        </authorList>
    </citation>
    <scope>NUCLEOTIDE SEQUENCE</scope>
    <source>
        <strain evidence="5">DSM 13886</strain>
    </source>
</reference>
<dbReference type="GO" id="GO:0003677">
    <property type="term" value="F:DNA binding"/>
    <property type="evidence" value="ECO:0007669"/>
    <property type="project" value="InterPro"/>
</dbReference>
<dbReference type="GO" id="GO:0005737">
    <property type="term" value="C:cytoplasm"/>
    <property type="evidence" value="ECO:0007669"/>
    <property type="project" value="UniProtKB-SubCell"/>
</dbReference>
<name>A0A927MK83_9BACL</name>
<evidence type="ECO:0000256" key="2">
    <source>
        <dbReference type="ARBA" id="ARBA00022908"/>
    </source>
</evidence>
<gene>
    <name evidence="5" type="ORF">H4683_003254</name>
</gene>
<dbReference type="InterPro" id="IPR013762">
    <property type="entry name" value="Integrase-like_cat_sf"/>
</dbReference>
<dbReference type="PANTHER" id="PTHR30349:SF77">
    <property type="entry name" value="TYROSINE RECOMBINASE XERC"/>
    <property type="match status" value="1"/>
</dbReference>
<dbReference type="EMBL" id="JADBEL010000021">
    <property type="protein sequence ID" value="MBE1556133.1"/>
    <property type="molecule type" value="Genomic_DNA"/>
</dbReference>
<dbReference type="GO" id="GO:0006310">
    <property type="term" value="P:DNA recombination"/>
    <property type="evidence" value="ECO:0007669"/>
    <property type="project" value="UniProtKB-KW"/>
</dbReference>
<organism evidence="5 6">
    <name type="scientific">Sporosarcina limicola</name>
    <dbReference type="NCBI Taxonomy" id="34101"/>
    <lineage>
        <taxon>Bacteria</taxon>
        <taxon>Bacillati</taxon>
        <taxon>Bacillota</taxon>
        <taxon>Bacilli</taxon>
        <taxon>Bacillales</taxon>
        <taxon>Caryophanaceae</taxon>
        <taxon>Sporosarcina</taxon>
    </lineage>
</organism>
<feature type="domain" description="Tyr recombinase" evidence="4">
    <location>
        <begin position="1"/>
        <end position="139"/>
    </location>
</feature>
<evidence type="ECO:0000256" key="1">
    <source>
        <dbReference type="ARBA" id="ARBA00004496"/>
    </source>
</evidence>
<dbReference type="PANTHER" id="PTHR30349">
    <property type="entry name" value="PHAGE INTEGRASE-RELATED"/>
    <property type="match status" value="1"/>
</dbReference>
<sequence length="170" mass="19402">MNMEDFSFGKENSVVIFGKGSKYRRIYLTKHTVKLIKEYSQKFNLENGAMFKNRCGYRISDSGIDYILKKYAETASKKQKTLGNKKVSPHILRRSKATYMLLNGASLPVIQRFLGHESIQTTEGYLDIGSEAMIKAVEEAGKLIFKDTSEEMVSSWKDPDILKRLKGMVK</sequence>
<dbReference type="InterPro" id="IPR002104">
    <property type="entry name" value="Integrase_catalytic"/>
</dbReference>
<dbReference type="Pfam" id="PF00589">
    <property type="entry name" value="Phage_integrase"/>
    <property type="match status" value="1"/>
</dbReference>
<dbReference type="PROSITE" id="PS51898">
    <property type="entry name" value="TYR_RECOMBINASE"/>
    <property type="match status" value="1"/>
</dbReference>
<dbReference type="Gene3D" id="1.10.443.10">
    <property type="entry name" value="Intergrase catalytic core"/>
    <property type="match status" value="1"/>
</dbReference>
<evidence type="ECO:0000313" key="6">
    <source>
        <dbReference type="Proteomes" id="UP000658225"/>
    </source>
</evidence>
<dbReference type="InterPro" id="IPR011010">
    <property type="entry name" value="DNA_brk_join_enz"/>
</dbReference>
<keyword evidence="3" id="KW-0233">DNA recombination</keyword>
<dbReference type="AlphaFoldDB" id="A0A927MK83"/>
<dbReference type="GO" id="GO:0015074">
    <property type="term" value="P:DNA integration"/>
    <property type="evidence" value="ECO:0007669"/>
    <property type="project" value="UniProtKB-KW"/>
</dbReference>
<protein>
    <submittedName>
        <fullName evidence="5">Site-specific recombinase XerD</fullName>
    </submittedName>
</protein>
<comment type="caution">
    <text evidence="5">The sequence shown here is derived from an EMBL/GenBank/DDBJ whole genome shotgun (WGS) entry which is preliminary data.</text>
</comment>
<comment type="subcellular location">
    <subcellularLocation>
        <location evidence="1">Cytoplasm</location>
    </subcellularLocation>
</comment>